<dbReference type="InterPro" id="IPR000182">
    <property type="entry name" value="GNAT_dom"/>
</dbReference>
<dbReference type="InterPro" id="IPR016181">
    <property type="entry name" value="Acyl_CoA_acyltransferase"/>
</dbReference>
<evidence type="ECO:0000313" key="2">
    <source>
        <dbReference type="EMBL" id="NRF69034.1"/>
    </source>
</evidence>
<dbReference type="Gene3D" id="3.40.630.30">
    <property type="match status" value="1"/>
</dbReference>
<name>A0ABX2EK70_9BURK</name>
<sequence>MQIRTIRPDEMEAARALLVANGWDRRVSDLEEFRLLLSRSQLALVAAEGDEVQGFLRALTDGLSNGYISMLVVAQPHRGRGIGRALVRAAMGDDPQMTWVLRAGRNGVSAFYEKLGFTKSDVAMERPGLRRG</sequence>
<keyword evidence="3" id="KW-1185">Reference proteome</keyword>
<feature type="domain" description="N-acetyltransferase" evidence="1">
    <location>
        <begin position="1"/>
        <end position="132"/>
    </location>
</feature>
<dbReference type="EMBL" id="JABRWJ010000005">
    <property type="protein sequence ID" value="NRF69034.1"/>
    <property type="molecule type" value="Genomic_DNA"/>
</dbReference>
<dbReference type="RefSeq" id="WP_173125296.1">
    <property type="nucleotide sequence ID" value="NZ_JABRWJ010000005.1"/>
</dbReference>
<dbReference type="CDD" id="cd04301">
    <property type="entry name" value="NAT_SF"/>
    <property type="match status" value="1"/>
</dbReference>
<accession>A0ABX2EK70</accession>
<proteinExistence type="predicted"/>
<protein>
    <submittedName>
        <fullName evidence="2">GNAT family N-acetyltransferase</fullName>
    </submittedName>
</protein>
<organism evidence="2 3">
    <name type="scientific">Pseudaquabacterium terrae</name>
    <dbReference type="NCBI Taxonomy" id="2732868"/>
    <lineage>
        <taxon>Bacteria</taxon>
        <taxon>Pseudomonadati</taxon>
        <taxon>Pseudomonadota</taxon>
        <taxon>Betaproteobacteria</taxon>
        <taxon>Burkholderiales</taxon>
        <taxon>Sphaerotilaceae</taxon>
        <taxon>Pseudaquabacterium</taxon>
    </lineage>
</organism>
<evidence type="ECO:0000259" key="1">
    <source>
        <dbReference type="PROSITE" id="PS51186"/>
    </source>
</evidence>
<dbReference type="Pfam" id="PF13508">
    <property type="entry name" value="Acetyltransf_7"/>
    <property type="match status" value="1"/>
</dbReference>
<evidence type="ECO:0000313" key="3">
    <source>
        <dbReference type="Proteomes" id="UP000737171"/>
    </source>
</evidence>
<gene>
    <name evidence="2" type="ORF">HLB44_18735</name>
</gene>
<dbReference type="SUPFAM" id="SSF55729">
    <property type="entry name" value="Acyl-CoA N-acyltransferases (Nat)"/>
    <property type="match status" value="1"/>
</dbReference>
<reference evidence="2 3" key="1">
    <citation type="submission" date="2020-05" db="EMBL/GenBank/DDBJ databases">
        <title>Aquincola sp. isolate from soil.</title>
        <authorList>
            <person name="Han J."/>
            <person name="Kim D.-U."/>
        </authorList>
    </citation>
    <scope>NUCLEOTIDE SEQUENCE [LARGE SCALE GENOMIC DNA]</scope>
    <source>
        <strain evidence="2 3">S2</strain>
    </source>
</reference>
<comment type="caution">
    <text evidence="2">The sequence shown here is derived from an EMBL/GenBank/DDBJ whole genome shotgun (WGS) entry which is preliminary data.</text>
</comment>
<dbReference type="Proteomes" id="UP000737171">
    <property type="component" value="Unassembled WGS sequence"/>
</dbReference>
<dbReference type="PROSITE" id="PS51186">
    <property type="entry name" value="GNAT"/>
    <property type="match status" value="1"/>
</dbReference>